<feature type="region of interest" description="Disordered" evidence="1">
    <location>
        <begin position="81"/>
        <end position="102"/>
    </location>
</feature>
<comment type="caution">
    <text evidence="3">The sequence shown here is derived from an EMBL/GenBank/DDBJ whole genome shotgun (WGS) entry which is preliminary data.</text>
</comment>
<evidence type="ECO:0000259" key="2">
    <source>
        <dbReference type="Pfam" id="PF14111"/>
    </source>
</evidence>
<dbReference type="Pfam" id="PF14111">
    <property type="entry name" value="DUF4283"/>
    <property type="match status" value="1"/>
</dbReference>
<feature type="region of interest" description="Disordered" evidence="1">
    <location>
        <begin position="37"/>
        <end position="67"/>
    </location>
</feature>
<protein>
    <recommendedName>
        <fullName evidence="2">DUF4283 domain-containing protein</fullName>
    </recommendedName>
</protein>
<feature type="compositionally biased region" description="Polar residues" evidence="1">
    <location>
        <begin position="714"/>
        <end position="723"/>
    </location>
</feature>
<sequence length="730" mass="81469">MGRNSASKRRNQMKSVIVGSPIDFSFLSEAISAVQSTKSTGRYATGSTSHGISRQQQSPDCIPEENITGDKRAFSGIAEARNQGEQQDKKQQERQCQQLFQQAQDSAEALQKLYSPTTNETHAREMEGVAKENISQVNNINSDGGEKAVNSGDEGCSHKRSEWRPNCEDQIKEKHDEMVGVQQKNGFSAGITAPQKPGDTATDDPFEVRKMSESDVLQQVREKGGATNHNDGSTIHLSVINVGVDLVHCKPMEQCLVSNHQIQMHAHGQEVSTPAINNSPHGGPTSQVGANAEAKKSSPIFSTSSEDPEMVSKDSKLIHPYRPPHVLRKNLNLESLAPGLRICPMDKTNVITSSITPVPYSISRVGSDHNKKTEPVRSWANSHQETPCEAIKISNCKPACENGKKSISFAKDIRKEGEVLWRGWIVGYFTEHKPPYKLVKNSAERLWGKYGLLDALTMENGFFLFKFSNEKGSEFVLDGGPWHIGGKLIVVRPWEPSLKLEKEQLNKIPIWVKFFNVPLECWTQKGLSLIASAVGRPIKLDEQTASRSRITYARVCVEVTYEDILPDSFVLDFEEGQKFDIRVEYPWKPLKCDTCKVFGHSCTNEKKKKEIKQEQHQADEVQEATGQKSNDAWREVNNKKEKKMNTQKAPLNEMKKEWNMSPKRKEEIRGKGKVAFSKGGELRKNDTLILARDSAIAKAPGFHAQEKPNLHPSAVSTSFSSHCTSRDLPI</sequence>
<dbReference type="InterPro" id="IPR040256">
    <property type="entry name" value="At4g02000-like"/>
</dbReference>
<reference evidence="3 4" key="1">
    <citation type="submission" date="2019-07" db="EMBL/GenBank/DDBJ databases">
        <title>De Novo Assembly of kiwifruit Actinidia rufa.</title>
        <authorList>
            <person name="Sugita-Konishi S."/>
            <person name="Sato K."/>
            <person name="Mori E."/>
            <person name="Abe Y."/>
            <person name="Kisaki G."/>
            <person name="Hamano K."/>
            <person name="Suezawa K."/>
            <person name="Otani M."/>
            <person name="Fukuda T."/>
            <person name="Manabe T."/>
            <person name="Gomi K."/>
            <person name="Tabuchi M."/>
            <person name="Akimitsu K."/>
            <person name="Kataoka I."/>
        </authorList>
    </citation>
    <scope>NUCLEOTIDE SEQUENCE [LARGE SCALE GENOMIC DNA]</scope>
    <source>
        <strain evidence="4">cv. Fuchu</strain>
    </source>
</reference>
<dbReference type="PANTHER" id="PTHR31286">
    <property type="entry name" value="GLYCINE-RICH CELL WALL STRUCTURAL PROTEIN 1.8-LIKE"/>
    <property type="match status" value="1"/>
</dbReference>
<evidence type="ECO:0000256" key="1">
    <source>
        <dbReference type="SAM" id="MobiDB-lite"/>
    </source>
</evidence>
<proteinExistence type="predicted"/>
<accession>A0A7J0F3U2</accession>
<feature type="region of interest" description="Disordered" evidence="1">
    <location>
        <begin position="702"/>
        <end position="730"/>
    </location>
</feature>
<evidence type="ECO:0000313" key="3">
    <source>
        <dbReference type="EMBL" id="GFY93344.1"/>
    </source>
</evidence>
<dbReference type="OrthoDB" id="1524800at2759"/>
<dbReference type="Proteomes" id="UP000585474">
    <property type="component" value="Unassembled WGS sequence"/>
</dbReference>
<dbReference type="EMBL" id="BJWL01000008">
    <property type="protein sequence ID" value="GFY93344.1"/>
    <property type="molecule type" value="Genomic_DNA"/>
</dbReference>
<feature type="domain" description="DUF4283" evidence="2">
    <location>
        <begin position="420"/>
        <end position="501"/>
    </location>
</feature>
<dbReference type="PANTHER" id="PTHR31286:SF165">
    <property type="entry name" value="DUF4283 DOMAIN-CONTAINING PROTEIN"/>
    <property type="match status" value="1"/>
</dbReference>
<dbReference type="AlphaFoldDB" id="A0A7J0F3U2"/>
<feature type="region of interest" description="Disordered" evidence="1">
    <location>
        <begin position="272"/>
        <end position="309"/>
    </location>
</feature>
<name>A0A7J0F3U2_9ERIC</name>
<keyword evidence="4" id="KW-1185">Reference proteome</keyword>
<organism evidence="3 4">
    <name type="scientific">Actinidia rufa</name>
    <dbReference type="NCBI Taxonomy" id="165716"/>
    <lineage>
        <taxon>Eukaryota</taxon>
        <taxon>Viridiplantae</taxon>
        <taxon>Streptophyta</taxon>
        <taxon>Embryophyta</taxon>
        <taxon>Tracheophyta</taxon>
        <taxon>Spermatophyta</taxon>
        <taxon>Magnoliopsida</taxon>
        <taxon>eudicotyledons</taxon>
        <taxon>Gunneridae</taxon>
        <taxon>Pentapetalae</taxon>
        <taxon>asterids</taxon>
        <taxon>Ericales</taxon>
        <taxon>Actinidiaceae</taxon>
        <taxon>Actinidia</taxon>
    </lineage>
</organism>
<feature type="region of interest" description="Disordered" evidence="1">
    <location>
        <begin position="613"/>
        <end position="645"/>
    </location>
</feature>
<evidence type="ECO:0000313" key="4">
    <source>
        <dbReference type="Proteomes" id="UP000585474"/>
    </source>
</evidence>
<feature type="compositionally biased region" description="Polar residues" evidence="1">
    <location>
        <begin position="37"/>
        <end position="59"/>
    </location>
</feature>
<feature type="region of interest" description="Disordered" evidence="1">
    <location>
        <begin position="139"/>
        <end position="161"/>
    </location>
</feature>
<gene>
    <name evidence="3" type="ORF">Acr_08g0017400</name>
</gene>
<feature type="compositionally biased region" description="Polar residues" evidence="1">
    <location>
        <begin position="272"/>
        <end position="289"/>
    </location>
</feature>
<dbReference type="InterPro" id="IPR025558">
    <property type="entry name" value="DUF4283"/>
</dbReference>